<sequence length="85" mass="9387">MDLNTVLPEIRSGYSEIVQSMVARGWTDETGVRGESEDGVTGPVITTLTKANDNVRVRLRIDMYTDWIVASLTFPDAPRGCRVAD</sequence>
<dbReference type="AlphaFoldDB" id="A0A7Z0DRW0"/>
<dbReference type="EMBL" id="JACBZR010000001">
    <property type="protein sequence ID" value="NYI80368.1"/>
    <property type="molecule type" value="Genomic_DNA"/>
</dbReference>
<keyword evidence="2" id="KW-1185">Reference proteome</keyword>
<evidence type="ECO:0000313" key="2">
    <source>
        <dbReference type="Proteomes" id="UP000564496"/>
    </source>
</evidence>
<organism evidence="1 2">
    <name type="scientific">Nocardioides panzhihuensis</name>
    <dbReference type="NCBI Taxonomy" id="860243"/>
    <lineage>
        <taxon>Bacteria</taxon>
        <taxon>Bacillati</taxon>
        <taxon>Actinomycetota</taxon>
        <taxon>Actinomycetes</taxon>
        <taxon>Propionibacteriales</taxon>
        <taxon>Nocardioidaceae</taxon>
        <taxon>Nocardioides</taxon>
    </lineage>
</organism>
<gene>
    <name evidence="1" type="ORF">BJ988_005016</name>
</gene>
<dbReference type="Proteomes" id="UP000564496">
    <property type="component" value="Unassembled WGS sequence"/>
</dbReference>
<accession>A0A7Z0DRW0</accession>
<protein>
    <submittedName>
        <fullName evidence="1">Uncharacterized protein</fullName>
    </submittedName>
</protein>
<comment type="caution">
    <text evidence="1">The sequence shown here is derived from an EMBL/GenBank/DDBJ whole genome shotgun (WGS) entry which is preliminary data.</text>
</comment>
<name>A0A7Z0DRW0_9ACTN</name>
<proteinExistence type="predicted"/>
<evidence type="ECO:0000313" key="1">
    <source>
        <dbReference type="EMBL" id="NYI80368.1"/>
    </source>
</evidence>
<dbReference type="RefSeq" id="WP_179660567.1">
    <property type="nucleotide sequence ID" value="NZ_JACBZR010000001.1"/>
</dbReference>
<reference evidence="1 2" key="1">
    <citation type="submission" date="2020-07" db="EMBL/GenBank/DDBJ databases">
        <title>Sequencing the genomes of 1000 actinobacteria strains.</title>
        <authorList>
            <person name="Klenk H.-P."/>
        </authorList>
    </citation>
    <scope>NUCLEOTIDE SEQUENCE [LARGE SCALE GENOMIC DNA]</scope>
    <source>
        <strain evidence="1 2">DSM 26487</strain>
    </source>
</reference>